<protein>
    <recommendedName>
        <fullName evidence="5">RING-type domain-containing protein</fullName>
    </recommendedName>
</protein>
<keyword evidence="3" id="KW-0862">Zinc</keyword>
<accession>A0AAV5UXQ4</accession>
<dbReference type="Gene3D" id="3.30.40.10">
    <property type="entry name" value="Zinc/RING finger domain, C3HC4 (zinc finger)"/>
    <property type="match status" value="1"/>
</dbReference>
<dbReference type="SUPFAM" id="SSF57850">
    <property type="entry name" value="RING/U-box"/>
    <property type="match status" value="1"/>
</dbReference>
<sequence length="138" mass="14706">DQFKLDSLLLKKDDDLSIPKELQGAMECGVCLNLCERPVQLSCGHTFCESCVNQLVSLRAGQDPGGGGRRDVMQQIMGFMMEADDNQEIRLGNNDRGGAPNAAQMMDPRIQDDLRRMPFPGGNGAGGMGGGGGGVPNH</sequence>
<evidence type="ECO:0000259" key="5">
    <source>
        <dbReference type="PROSITE" id="PS50089"/>
    </source>
</evidence>
<dbReference type="GO" id="GO:0008270">
    <property type="term" value="F:zinc ion binding"/>
    <property type="evidence" value="ECO:0007669"/>
    <property type="project" value="UniProtKB-KW"/>
</dbReference>
<evidence type="ECO:0000313" key="7">
    <source>
        <dbReference type="Proteomes" id="UP001432322"/>
    </source>
</evidence>
<evidence type="ECO:0000256" key="1">
    <source>
        <dbReference type="ARBA" id="ARBA00022723"/>
    </source>
</evidence>
<comment type="caution">
    <text evidence="6">The sequence shown here is derived from an EMBL/GenBank/DDBJ whole genome shotgun (WGS) entry which is preliminary data.</text>
</comment>
<dbReference type="InterPro" id="IPR013083">
    <property type="entry name" value="Znf_RING/FYVE/PHD"/>
</dbReference>
<dbReference type="EMBL" id="BTSY01000001">
    <property type="protein sequence ID" value="GMT11114.1"/>
    <property type="molecule type" value="Genomic_DNA"/>
</dbReference>
<dbReference type="AlphaFoldDB" id="A0AAV5UXQ4"/>
<name>A0AAV5UXQ4_9BILA</name>
<dbReference type="PROSITE" id="PS50089">
    <property type="entry name" value="ZF_RING_2"/>
    <property type="match status" value="1"/>
</dbReference>
<organism evidence="6 7">
    <name type="scientific">Pristionchus fissidentatus</name>
    <dbReference type="NCBI Taxonomy" id="1538716"/>
    <lineage>
        <taxon>Eukaryota</taxon>
        <taxon>Metazoa</taxon>
        <taxon>Ecdysozoa</taxon>
        <taxon>Nematoda</taxon>
        <taxon>Chromadorea</taxon>
        <taxon>Rhabditida</taxon>
        <taxon>Rhabditina</taxon>
        <taxon>Diplogasteromorpha</taxon>
        <taxon>Diplogasteroidea</taxon>
        <taxon>Neodiplogasteridae</taxon>
        <taxon>Pristionchus</taxon>
    </lineage>
</organism>
<feature type="domain" description="RING-type" evidence="5">
    <location>
        <begin position="28"/>
        <end position="54"/>
    </location>
</feature>
<keyword evidence="1" id="KW-0479">Metal-binding</keyword>
<feature type="non-terminal residue" evidence="6">
    <location>
        <position position="1"/>
    </location>
</feature>
<reference evidence="6" key="1">
    <citation type="submission" date="2023-10" db="EMBL/GenBank/DDBJ databases">
        <title>Genome assembly of Pristionchus species.</title>
        <authorList>
            <person name="Yoshida K."/>
            <person name="Sommer R.J."/>
        </authorList>
    </citation>
    <scope>NUCLEOTIDE SEQUENCE</scope>
    <source>
        <strain evidence="6">RS5133</strain>
    </source>
</reference>
<dbReference type="CDD" id="cd16449">
    <property type="entry name" value="RING-HC"/>
    <property type="match status" value="1"/>
</dbReference>
<keyword evidence="7" id="KW-1185">Reference proteome</keyword>
<evidence type="ECO:0000256" key="2">
    <source>
        <dbReference type="ARBA" id="ARBA00022771"/>
    </source>
</evidence>
<evidence type="ECO:0000256" key="4">
    <source>
        <dbReference type="PROSITE-ProRule" id="PRU00175"/>
    </source>
</evidence>
<gene>
    <name evidence="6" type="ORF">PFISCL1PPCAC_2411</name>
</gene>
<keyword evidence="2 4" id="KW-0863">Zinc-finger</keyword>
<evidence type="ECO:0000256" key="3">
    <source>
        <dbReference type="ARBA" id="ARBA00022833"/>
    </source>
</evidence>
<feature type="non-terminal residue" evidence="6">
    <location>
        <position position="138"/>
    </location>
</feature>
<dbReference type="Pfam" id="PF15227">
    <property type="entry name" value="zf-C3HC4_4"/>
    <property type="match status" value="1"/>
</dbReference>
<dbReference type="Proteomes" id="UP001432322">
    <property type="component" value="Unassembled WGS sequence"/>
</dbReference>
<dbReference type="InterPro" id="IPR001841">
    <property type="entry name" value="Znf_RING"/>
</dbReference>
<dbReference type="InterPro" id="IPR017907">
    <property type="entry name" value="Znf_RING_CS"/>
</dbReference>
<evidence type="ECO:0000313" key="6">
    <source>
        <dbReference type="EMBL" id="GMT11114.1"/>
    </source>
</evidence>
<proteinExistence type="predicted"/>
<dbReference type="PROSITE" id="PS00518">
    <property type="entry name" value="ZF_RING_1"/>
    <property type="match status" value="1"/>
</dbReference>